<dbReference type="SUPFAM" id="SSF48452">
    <property type="entry name" value="TPR-like"/>
    <property type="match status" value="1"/>
</dbReference>
<dbReference type="PANTHER" id="PTHR34203:SF15">
    <property type="entry name" value="SLL1173 PROTEIN"/>
    <property type="match status" value="1"/>
</dbReference>
<protein>
    <recommendedName>
        <fullName evidence="1">Methyltransferase FkbM domain-containing protein</fullName>
    </recommendedName>
</protein>
<dbReference type="InterPro" id="IPR052514">
    <property type="entry name" value="SAM-dependent_MTase"/>
</dbReference>
<dbReference type="Proteomes" id="UP000249393">
    <property type="component" value="Unassembled WGS sequence"/>
</dbReference>
<dbReference type="RefSeq" id="WP_304278691.1">
    <property type="nucleotide sequence ID" value="NZ_QFQZ01000040.1"/>
</dbReference>
<dbReference type="Gene3D" id="1.25.40.10">
    <property type="entry name" value="Tetratricopeptide repeat domain"/>
    <property type="match status" value="1"/>
</dbReference>
<organism evidence="2 3">
    <name type="scientific">Caulobacter segnis</name>
    <dbReference type="NCBI Taxonomy" id="88688"/>
    <lineage>
        <taxon>Bacteria</taxon>
        <taxon>Pseudomonadati</taxon>
        <taxon>Pseudomonadota</taxon>
        <taxon>Alphaproteobacteria</taxon>
        <taxon>Caulobacterales</taxon>
        <taxon>Caulobacteraceae</taxon>
        <taxon>Caulobacter</taxon>
    </lineage>
</organism>
<name>A0A2W5V2J8_9CAUL</name>
<dbReference type="EMBL" id="QFQZ01000040">
    <property type="protein sequence ID" value="PZR33522.1"/>
    <property type="molecule type" value="Genomic_DNA"/>
</dbReference>
<gene>
    <name evidence="2" type="ORF">DI526_13200</name>
</gene>
<evidence type="ECO:0000313" key="2">
    <source>
        <dbReference type="EMBL" id="PZR33522.1"/>
    </source>
</evidence>
<dbReference type="InterPro" id="IPR011990">
    <property type="entry name" value="TPR-like_helical_dom_sf"/>
</dbReference>
<dbReference type="NCBIfam" id="TIGR01444">
    <property type="entry name" value="fkbM_fam"/>
    <property type="match status" value="1"/>
</dbReference>
<dbReference type="AlphaFoldDB" id="A0A2W5V2J8"/>
<dbReference type="Pfam" id="PF05050">
    <property type="entry name" value="Methyltransf_21"/>
    <property type="match status" value="1"/>
</dbReference>
<dbReference type="SUPFAM" id="SSF53335">
    <property type="entry name" value="S-adenosyl-L-methionine-dependent methyltransferases"/>
    <property type="match status" value="1"/>
</dbReference>
<evidence type="ECO:0000313" key="3">
    <source>
        <dbReference type="Proteomes" id="UP000249393"/>
    </source>
</evidence>
<evidence type="ECO:0000259" key="1">
    <source>
        <dbReference type="Pfam" id="PF05050"/>
    </source>
</evidence>
<comment type="caution">
    <text evidence="2">The sequence shown here is derived from an EMBL/GenBank/DDBJ whole genome shotgun (WGS) entry which is preliminary data.</text>
</comment>
<sequence>MIDSERAGVDVAYLRSKLDWIQLAPFQITDALDPIQVQCLMQAARDFRFKRYRRMAMIADVARQGFGTDTDFGVTLSNIGLASAMLGEVSAALDALKEARDRWPVIPAHHFNCGVMVLRFSDDLNVAESCFVGGLLSDPKHGPSWLALAILRLERGDDEGCIDACREAILHGASSEGVAELCLAAALERLGRPVEWPDFTAEADLASPEAFEIAAANAGPTVLSVALGDGEANAALRLAASLDAVAPDWNVHLHLCNVTPPVADAAQAWAAAHPARSVSLETLLTDRIGGLDQRFGVIRLRTLGAFAQASPGDVVMAHPRTVFQADPGRFLPTPEQGVALVGREGLLWNQIGQDLIAVRRGDAAEAFLADIRRAALPSPWPHAPMIAGVALWRAWAACPQARLLDADDLALAPLPPAPPIPEAPPRTMFNETATSRFGPMLLNSNDLYISAGIRETGAWASEETDLLSRLVASGQTVLDVGANMGSHTLAFCNFVGPGGWVHAFEPQRIMYQAMVASVAMNSWTNAHCHMKLVGAQAGSMRLPSVSYEEPSNFGMVSLAPGRARAESLTYLDDQEGEEVEMITLDSLKLRACHLIKIDVEGMEIDVLRGATETIKVHRPLIYMESQHDADGRAALALLKSLGYAAWWHGDFGSPNVLASPLERPLSIMGLRVA</sequence>
<dbReference type="InterPro" id="IPR029063">
    <property type="entry name" value="SAM-dependent_MTases_sf"/>
</dbReference>
<reference evidence="2 3" key="1">
    <citation type="submission" date="2017-08" db="EMBL/GenBank/DDBJ databases">
        <title>Infants hospitalized years apart are colonized by the same room-sourced microbial strains.</title>
        <authorList>
            <person name="Brooks B."/>
            <person name="Olm M.R."/>
            <person name="Firek B.A."/>
            <person name="Baker R."/>
            <person name="Thomas B.C."/>
            <person name="Morowitz M.J."/>
            <person name="Banfield J.F."/>
        </authorList>
    </citation>
    <scope>NUCLEOTIDE SEQUENCE [LARGE SCALE GENOMIC DNA]</scope>
    <source>
        <strain evidence="2">S2_003_000_R2_4</strain>
    </source>
</reference>
<dbReference type="PANTHER" id="PTHR34203">
    <property type="entry name" value="METHYLTRANSFERASE, FKBM FAMILY PROTEIN"/>
    <property type="match status" value="1"/>
</dbReference>
<proteinExistence type="predicted"/>
<accession>A0A2W5V2J8</accession>
<dbReference type="Gene3D" id="3.40.50.150">
    <property type="entry name" value="Vaccinia Virus protein VP39"/>
    <property type="match status" value="1"/>
</dbReference>
<dbReference type="InterPro" id="IPR006342">
    <property type="entry name" value="FkbM_mtfrase"/>
</dbReference>
<feature type="domain" description="Methyltransferase FkbM" evidence="1">
    <location>
        <begin position="479"/>
        <end position="643"/>
    </location>
</feature>